<evidence type="ECO:0000313" key="2">
    <source>
        <dbReference type="EMBL" id="AYQ55033.1"/>
    </source>
</evidence>
<dbReference type="Pfam" id="PF01895">
    <property type="entry name" value="PhoU"/>
    <property type="match status" value="1"/>
</dbReference>
<gene>
    <name evidence="2" type="ORF">BKD89_04345</name>
</gene>
<dbReference type="SMART" id="SM00966">
    <property type="entry name" value="SpoVT_AbrB"/>
    <property type="match status" value="1"/>
</dbReference>
<evidence type="ECO:0000259" key="1">
    <source>
        <dbReference type="SMART" id="SM00966"/>
    </source>
</evidence>
<proteinExistence type="predicted"/>
<dbReference type="InterPro" id="IPR028366">
    <property type="entry name" value="PhoU"/>
</dbReference>
<dbReference type="SUPFAM" id="SSF109755">
    <property type="entry name" value="PhoU-like"/>
    <property type="match status" value="1"/>
</dbReference>
<reference evidence="2 3" key="1">
    <citation type="submission" date="2016-10" db="EMBL/GenBank/DDBJ databases">
        <title>Complete genome of the TMA-utilizing, human hosted archaeon Methanomethylophilus alvus Gen. nov, sp. nov., strain Mx-05, derived from a pure culture.</title>
        <authorList>
            <person name="Brugere J.-F."/>
            <person name="Ben Hania W."/>
            <person name="Chaudhary P.P."/>
            <person name="Gaci N."/>
            <person name="Borrel G."/>
            <person name="Cao Van Tuat L."/>
            <person name="Fardeau M.-L."/>
            <person name="Harris H.M.B."/>
            <person name="O'Toole P.W."/>
            <person name="Ollivier B."/>
        </authorList>
    </citation>
    <scope>NUCLEOTIDE SEQUENCE [LARGE SCALE GENOMIC DNA]</scope>
    <source>
        <strain evidence="2 3">Mx-05</strain>
    </source>
</reference>
<dbReference type="OMA" id="TSIDEYH"/>
<evidence type="ECO:0000313" key="3">
    <source>
        <dbReference type="Proteomes" id="UP000273278"/>
    </source>
</evidence>
<dbReference type="EMBL" id="CP017686">
    <property type="protein sequence ID" value="AYQ55033.1"/>
    <property type="molecule type" value="Genomic_DNA"/>
</dbReference>
<dbReference type="GO" id="GO:0003677">
    <property type="term" value="F:DNA binding"/>
    <property type="evidence" value="ECO:0007669"/>
    <property type="project" value="InterPro"/>
</dbReference>
<dbReference type="PANTHER" id="PTHR42930:SF2">
    <property type="entry name" value="PHOU DOMAIN-CONTAINING PROTEIN"/>
    <property type="match status" value="1"/>
</dbReference>
<feature type="domain" description="SpoVT-AbrB" evidence="1">
    <location>
        <begin position="8"/>
        <end position="54"/>
    </location>
</feature>
<dbReference type="AlphaFoldDB" id="A0A3G3IGQ0"/>
<protein>
    <recommendedName>
        <fullName evidence="1">SpoVT-AbrB domain-containing protein</fullName>
    </recommendedName>
</protein>
<dbReference type="GeneID" id="41321670"/>
<dbReference type="Proteomes" id="UP000273278">
    <property type="component" value="Chromosome"/>
</dbReference>
<dbReference type="InterPro" id="IPR026022">
    <property type="entry name" value="PhoU_dom"/>
</dbReference>
<dbReference type="InterPro" id="IPR007159">
    <property type="entry name" value="SpoVT-AbrB_dom"/>
</dbReference>
<dbReference type="PANTHER" id="PTHR42930">
    <property type="entry name" value="PHOSPHATE-SPECIFIC TRANSPORT SYSTEM ACCESSORY PROTEIN PHOU"/>
    <property type="match status" value="1"/>
</dbReference>
<dbReference type="Pfam" id="PF04014">
    <property type="entry name" value="MazE_antitoxin"/>
    <property type="match status" value="1"/>
</dbReference>
<organism evidence="2 3">
    <name type="scientific">Methanomethylophilus alvi</name>
    <dbReference type="NCBI Taxonomy" id="1291540"/>
    <lineage>
        <taxon>Archaea</taxon>
        <taxon>Methanobacteriati</taxon>
        <taxon>Thermoplasmatota</taxon>
        <taxon>Thermoplasmata</taxon>
        <taxon>Methanomassiliicoccales</taxon>
        <taxon>Methanomethylophilaceae</taxon>
        <taxon>Methanomethylophilus</taxon>
    </lineage>
</organism>
<accession>A0A3G3IGQ0</accession>
<dbReference type="Gene3D" id="1.20.58.220">
    <property type="entry name" value="Phosphate transport system protein phou homolog 2, domain 2"/>
    <property type="match status" value="1"/>
</dbReference>
<dbReference type="InterPro" id="IPR038078">
    <property type="entry name" value="PhoU-like_sf"/>
</dbReference>
<dbReference type="RefSeq" id="WP_015504772.1">
    <property type="nucleotide sequence ID" value="NZ_CP017686.1"/>
</dbReference>
<dbReference type="GO" id="GO:0030643">
    <property type="term" value="P:intracellular phosphate ion homeostasis"/>
    <property type="evidence" value="ECO:0007669"/>
    <property type="project" value="InterPro"/>
</dbReference>
<sequence>MDVRRVQVTGGSSFMITLPKEWAESVGLKKNDPVMVVPQPGGGLLLSVGGVQAPSEGDDTEIDADRVPDSVALYRQLIGAYIAGFRTITVHSAFPLRGSMLESVSRFTQTSIGMEIVEEDENRIVIKDLMDITEVVPQKNIRREHLLVKRMVSDVFQAASDMDTERLEGMADRDTEVDRIHWMVQRQSRILLKDIGLSAGMGVDLRTVTGCVSVSKTLERIGDHAVLMAIHTKDLIKAGGKDLCAAIGSMGDGIVKLMDSCVQAWMNTDRDGSEECIRMAEAQTKAIVSAFGRMEMTDESLPVDVMAGSSRRLAEYCADIAEMALDSAMERA</sequence>
<dbReference type="GO" id="GO:0045936">
    <property type="term" value="P:negative regulation of phosphate metabolic process"/>
    <property type="evidence" value="ECO:0007669"/>
    <property type="project" value="InterPro"/>
</dbReference>
<name>A0A3G3IGQ0_9ARCH</name>